<name>A0A930YH15_9ACTN</name>
<evidence type="ECO:0000313" key="4">
    <source>
        <dbReference type="Proteomes" id="UP000640489"/>
    </source>
</evidence>
<organism evidence="3 4">
    <name type="scientific">Nocardioides islandensis</name>
    <dbReference type="NCBI Taxonomy" id="433663"/>
    <lineage>
        <taxon>Bacteria</taxon>
        <taxon>Bacillati</taxon>
        <taxon>Actinomycetota</taxon>
        <taxon>Actinomycetes</taxon>
        <taxon>Propionibacteriales</taxon>
        <taxon>Nocardioidaceae</taxon>
        <taxon>Nocardioides</taxon>
    </lineage>
</organism>
<evidence type="ECO:0000259" key="1">
    <source>
        <dbReference type="Pfam" id="PF00501"/>
    </source>
</evidence>
<dbReference type="InterPro" id="IPR050237">
    <property type="entry name" value="ATP-dep_AMP-bd_enzyme"/>
</dbReference>
<keyword evidence="4" id="KW-1185">Reference proteome</keyword>
<feature type="domain" description="AMP-binding enzyme C-terminal" evidence="2">
    <location>
        <begin position="255"/>
        <end position="322"/>
    </location>
</feature>
<proteinExistence type="predicted"/>
<dbReference type="Gene3D" id="3.40.50.12780">
    <property type="entry name" value="N-terminal domain of ligase-like"/>
    <property type="match status" value="1"/>
</dbReference>
<comment type="caution">
    <text evidence="3">The sequence shown here is derived from an EMBL/GenBank/DDBJ whole genome shotgun (WGS) entry which is preliminary data.</text>
</comment>
<dbReference type="Gene3D" id="3.30.300.30">
    <property type="match status" value="1"/>
</dbReference>
<dbReference type="InterPro" id="IPR045851">
    <property type="entry name" value="AMP-bd_C_sf"/>
</dbReference>
<protein>
    <submittedName>
        <fullName evidence="3">AMP-binding protein</fullName>
    </submittedName>
</protein>
<accession>A0A930YH15</accession>
<dbReference type="Proteomes" id="UP000640489">
    <property type="component" value="Unassembled WGS sequence"/>
</dbReference>
<feature type="domain" description="AMP-dependent synthetase/ligase" evidence="1">
    <location>
        <begin position="27"/>
        <end position="177"/>
    </location>
</feature>
<dbReference type="Pfam" id="PF13193">
    <property type="entry name" value="AMP-binding_C"/>
    <property type="match status" value="1"/>
</dbReference>
<sequence length="330" mass="34565">MLHTPSVADLEAWLAAPGEPEPVVVETSGSTGRPKRVLLSRRAVLASVRATEARLGGSGPWVLALPAAYVAGLQVACRSLVAGHRPVPLDDHASLADAIAAAGEAPYLSLVATQLKRALDDPRDSAALARCSAVLVGGGPVDRGLRERSRLAGIRAVATYGSAETAGGCVYDGLPLDGVAVAIGVDGRVRIAGPVLFDGYDGDPDLTDEVLVDGWFLTADAGRFDEDGRLQVLGRLDDMVISGGVKVPAGVVAARLREHPAVRAAEVGGVDDEEWGRRVVAWVVGELTLDEARDWVAASHPRSWAPRELVLLEELPLLSNGKVDRMALRG</sequence>
<dbReference type="SUPFAM" id="SSF56801">
    <property type="entry name" value="Acetyl-CoA synthetase-like"/>
    <property type="match status" value="1"/>
</dbReference>
<dbReference type="PANTHER" id="PTHR43767">
    <property type="entry name" value="LONG-CHAIN-FATTY-ACID--COA LIGASE"/>
    <property type="match status" value="1"/>
</dbReference>
<dbReference type="RefSeq" id="WP_194705622.1">
    <property type="nucleotide sequence ID" value="NZ_JADKPN010000001.1"/>
</dbReference>
<evidence type="ECO:0000313" key="3">
    <source>
        <dbReference type="EMBL" id="MBF4762524.1"/>
    </source>
</evidence>
<dbReference type="InterPro" id="IPR042099">
    <property type="entry name" value="ANL_N_sf"/>
</dbReference>
<dbReference type="InterPro" id="IPR000873">
    <property type="entry name" value="AMP-dep_synth/lig_dom"/>
</dbReference>
<dbReference type="Pfam" id="PF00501">
    <property type="entry name" value="AMP-binding"/>
    <property type="match status" value="1"/>
</dbReference>
<dbReference type="InterPro" id="IPR025110">
    <property type="entry name" value="AMP-bd_C"/>
</dbReference>
<evidence type="ECO:0000259" key="2">
    <source>
        <dbReference type="Pfam" id="PF13193"/>
    </source>
</evidence>
<dbReference type="EMBL" id="JADKPN010000001">
    <property type="protein sequence ID" value="MBF4762524.1"/>
    <property type="molecule type" value="Genomic_DNA"/>
</dbReference>
<reference evidence="3" key="1">
    <citation type="submission" date="2020-11" db="EMBL/GenBank/DDBJ databases">
        <title>Nocardioides sp. nov., isolated from Soil of Cynanchum wilfordii Hemsley rhizosphere.</title>
        <authorList>
            <person name="Lee J.-S."/>
            <person name="Suh M.K."/>
            <person name="Kim J.-S."/>
        </authorList>
    </citation>
    <scope>NUCLEOTIDE SEQUENCE</scope>
    <source>
        <strain evidence="3">KCTC 19275</strain>
    </source>
</reference>
<dbReference type="GO" id="GO:0016878">
    <property type="term" value="F:acid-thiol ligase activity"/>
    <property type="evidence" value="ECO:0007669"/>
    <property type="project" value="UniProtKB-ARBA"/>
</dbReference>
<dbReference type="PANTHER" id="PTHR43767:SF1">
    <property type="entry name" value="NONRIBOSOMAL PEPTIDE SYNTHASE PES1 (EUROFUNG)-RELATED"/>
    <property type="match status" value="1"/>
</dbReference>
<gene>
    <name evidence="3" type="ORF">ISU07_05255</name>
</gene>
<dbReference type="AlphaFoldDB" id="A0A930YH15"/>